<dbReference type="AlphaFoldDB" id="A0A6A4TC47"/>
<accession>A0A6A4TC47</accession>
<gene>
    <name evidence="1" type="ORF">F2P81_004162</name>
</gene>
<dbReference type="EMBL" id="VEVO01000004">
    <property type="protein sequence ID" value="KAF0042825.1"/>
    <property type="molecule type" value="Genomic_DNA"/>
</dbReference>
<organism evidence="1 2">
    <name type="scientific">Scophthalmus maximus</name>
    <name type="common">Turbot</name>
    <name type="synonym">Psetta maxima</name>
    <dbReference type="NCBI Taxonomy" id="52904"/>
    <lineage>
        <taxon>Eukaryota</taxon>
        <taxon>Metazoa</taxon>
        <taxon>Chordata</taxon>
        <taxon>Craniata</taxon>
        <taxon>Vertebrata</taxon>
        <taxon>Euteleostomi</taxon>
        <taxon>Actinopterygii</taxon>
        <taxon>Neopterygii</taxon>
        <taxon>Teleostei</taxon>
        <taxon>Neoteleostei</taxon>
        <taxon>Acanthomorphata</taxon>
        <taxon>Carangaria</taxon>
        <taxon>Pleuronectiformes</taxon>
        <taxon>Pleuronectoidei</taxon>
        <taxon>Scophthalmidae</taxon>
        <taxon>Scophthalmus</taxon>
    </lineage>
</organism>
<reference evidence="1 2" key="1">
    <citation type="submission" date="2019-06" db="EMBL/GenBank/DDBJ databases">
        <title>Draft genomes of female and male turbot (Scophthalmus maximus).</title>
        <authorList>
            <person name="Xu H."/>
            <person name="Xu X.-W."/>
            <person name="Shao C."/>
            <person name="Chen S."/>
        </authorList>
    </citation>
    <scope>NUCLEOTIDE SEQUENCE [LARGE SCALE GENOMIC DNA]</scope>
    <source>
        <strain evidence="1">Ysfricsl-2016a</strain>
        <tissue evidence="1">Blood</tissue>
    </source>
</reference>
<comment type="caution">
    <text evidence="1">The sequence shown here is derived from an EMBL/GenBank/DDBJ whole genome shotgun (WGS) entry which is preliminary data.</text>
</comment>
<proteinExistence type="predicted"/>
<evidence type="ECO:0000313" key="1">
    <source>
        <dbReference type="EMBL" id="KAF0042825.1"/>
    </source>
</evidence>
<name>A0A6A4TC47_SCOMX</name>
<evidence type="ECO:0000313" key="2">
    <source>
        <dbReference type="Proteomes" id="UP000438429"/>
    </source>
</evidence>
<dbReference type="Proteomes" id="UP000438429">
    <property type="component" value="Unassembled WGS sequence"/>
</dbReference>
<sequence>MKREARACFRAAAAAASPETLNYVKSLRGIFKNRTHQEPLVVVIGFAAKDLIRVRRGAVLLDIFKRATAHFLTFPHFHFDGDTVKSSERDARRDSASSSAAQTDEGCRVSSRITVIASFELNPLDGYPSVLPL</sequence>
<protein>
    <submittedName>
        <fullName evidence="1">Uncharacterized protein</fullName>
    </submittedName>
</protein>